<dbReference type="InterPro" id="IPR030934">
    <property type="entry name" value="Intein_C"/>
</dbReference>
<evidence type="ECO:0000313" key="2">
    <source>
        <dbReference type="EMBL" id="MFC7082591.1"/>
    </source>
</evidence>
<proteinExistence type="predicted"/>
<protein>
    <submittedName>
        <fullName evidence="2">Uncharacterized protein</fullName>
    </submittedName>
</protein>
<feature type="compositionally biased region" description="Basic and acidic residues" evidence="1">
    <location>
        <begin position="33"/>
        <end position="42"/>
    </location>
</feature>
<dbReference type="SUPFAM" id="SSF51294">
    <property type="entry name" value="Hedgehog/intein (Hint) domain"/>
    <property type="match status" value="1"/>
</dbReference>
<reference evidence="2 3" key="1">
    <citation type="journal article" date="2019" name="Int. J. Syst. Evol. Microbiol.">
        <title>The Global Catalogue of Microorganisms (GCM) 10K type strain sequencing project: providing services to taxonomists for standard genome sequencing and annotation.</title>
        <authorList>
            <consortium name="The Broad Institute Genomics Platform"/>
            <consortium name="The Broad Institute Genome Sequencing Center for Infectious Disease"/>
            <person name="Wu L."/>
            <person name="Ma J."/>
        </authorList>
    </citation>
    <scope>NUCLEOTIDE SEQUENCE [LARGE SCALE GENOMIC DNA]</scope>
    <source>
        <strain evidence="2 3">DT72</strain>
    </source>
</reference>
<dbReference type="Gene3D" id="2.170.16.10">
    <property type="entry name" value="Hedgehog/Intein (Hint) domain"/>
    <property type="match status" value="1"/>
</dbReference>
<keyword evidence="3" id="KW-1185">Reference proteome</keyword>
<evidence type="ECO:0000256" key="1">
    <source>
        <dbReference type="SAM" id="MobiDB-lite"/>
    </source>
</evidence>
<dbReference type="EMBL" id="JBHSZH010000006">
    <property type="protein sequence ID" value="MFC7082591.1"/>
    <property type="molecule type" value="Genomic_DNA"/>
</dbReference>
<organism evidence="2 3">
    <name type="scientific">Halorussus caseinilyticus</name>
    <dbReference type="NCBI Taxonomy" id="3034025"/>
    <lineage>
        <taxon>Archaea</taxon>
        <taxon>Methanobacteriati</taxon>
        <taxon>Methanobacteriota</taxon>
        <taxon>Stenosarchaea group</taxon>
        <taxon>Halobacteria</taxon>
        <taxon>Halobacteriales</taxon>
        <taxon>Haladaptataceae</taxon>
        <taxon>Halorussus</taxon>
    </lineage>
</organism>
<dbReference type="InterPro" id="IPR036844">
    <property type="entry name" value="Hint_dom_sf"/>
</dbReference>
<dbReference type="AlphaFoldDB" id="A0ABD5WQ16"/>
<gene>
    <name evidence="2" type="ORF">ACFQJ6_23515</name>
</gene>
<dbReference type="NCBIfam" id="TIGR01443">
    <property type="entry name" value="intein_Cterm"/>
    <property type="match status" value="1"/>
</dbReference>
<comment type="caution">
    <text evidence="2">The sequence shown here is derived from an EMBL/GenBank/DDBJ whole genome shotgun (WGS) entry which is preliminary data.</text>
</comment>
<name>A0ABD5WQ16_9EURY</name>
<feature type="region of interest" description="Disordered" evidence="1">
    <location>
        <begin position="29"/>
        <end position="62"/>
    </location>
</feature>
<dbReference type="Proteomes" id="UP001596407">
    <property type="component" value="Unassembled WGS sequence"/>
</dbReference>
<accession>A0ABD5WQ16</accession>
<sequence>MTVETVANVETDGTEDVYDLTVEDTHNFFASESGKRGSERSQLRRTAARRVRGLQPRPHQPL</sequence>
<evidence type="ECO:0000313" key="3">
    <source>
        <dbReference type="Proteomes" id="UP001596407"/>
    </source>
</evidence>
<feature type="non-terminal residue" evidence="2">
    <location>
        <position position="62"/>
    </location>
</feature>